<reference evidence="2 3" key="1">
    <citation type="submission" date="2018-06" db="EMBL/GenBank/DDBJ databases">
        <title>Genomic Encyclopedia of Archaeal and Bacterial Type Strains, Phase II (KMG-II): from individual species to whole genera.</title>
        <authorList>
            <person name="Goeker M."/>
        </authorList>
    </citation>
    <scope>NUCLEOTIDE SEQUENCE [LARGE SCALE GENOMIC DNA]</scope>
    <source>
        <strain evidence="2 3">DSM 14825</strain>
    </source>
</reference>
<evidence type="ECO:0000256" key="1">
    <source>
        <dbReference type="SAM" id="MobiDB-lite"/>
    </source>
</evidence>
<protein>
    <submittedName>
        <fullName evidence="2">Uncharacterized protein</fullName>
    </submittedName>
</protein>
<comment type="caution">
    <text evidence="2">The sequence shown here is derived from an EMBL/GenBank/DDBJ whole genome shotgun (WGS) entry which is preliminary data.</text>
</comment>
<dbReference type="Proteomes" id="UP000249754">
    <property type="component" value="Unassembled WGS sequence"/>
</dbReference>
<proteinExistence type="predicted"/>
<name>A0A327S2V6_9SPHI</name>
<organism evidence="2 3">
    <name type="scientific">Pedobacter cryoconitis</name>
    <dbReference type="NCBI Taxonomy" id="188932"/>
    <lineage>
        <taxon>Bacteria</taxon>
        <taxon>Pseudomonadati</taxon>
        <taxon>Bacteroidota</taxon>
        <taxon>Sphingobacteriia</taxon>
        <taxon>Sphingobacteriales</taxon>
        <taxon>Sphingobacteriaceae</taxon>
        <taxon>Pedobacter</taxon>
    </lineage>
</organism>
<sequence>MTGIMACGQGKKKPGNAANESSIWTDTKIPEEFKDYKVLNSNYENDNYETILFAKSNDYMAPSPIRVSWSVNDQVILSVCRSQEEPEPGYHHYKLNKSGEVLDSLYVPFKGGGLIGLYLFMYPIRKITIILHGHSMATLSKKR</sequence>
<evidence type="ECO:0000313" key="2">
    <source>
        <dbReference type="EMBL" id="RAJ22384.1"/>
    </source>
</evidence>
<feature type="region of interest" description="Disordered" evidence="1">
    <location>
        <begin position="1"/>
        <end position="20"/>
    </location>
</feature>
<accession>A0A327S2V6</accession>
<gene>
    <name evidence="2" type="ORF">LY11_04849</name>
</gene>
<dbReference type="EMBL" id="QLLR01000039">
    <property type="protein sequence ID" value="RAJ22384.1"/>
    <property type="molecule type" value="Genomic_DNA"/>
</dbReference>
<dbReference type="AlphaFoldDB" id="A0A327S2V6"/>
<evidence type="ECO:0000313" key="3">
    <source>
        <dbReference type="Proteomes" id="UP000249754"/>
    </source>
</evidence>